<accession>A0AAD9YZ04</accession>
<evidence type="ECO:0000313" key="2">
    <source>
        <dbReference type="EMBL" id="KAK3166882.1"/>
    </source>
</evidence>
<gene>
    <name evidence="2" type="ORF">OEA41_010007</name>
</gene>
<proteinExistence type="predicted"/>
<dbReference type="EMBL" id="JASNWA010000011">
    <property type="protein sequence ID" value="KAK3166882.1"/>
    <property type="molecule type" value="Genomic_DNA"/>
</dbReference>
<feature type="region of interest" description="Disordered" evidence="1">
    <location>
        <begin position="247"/>
        <end position="270"/>
    </location>
</feature>
<evidence type="ECO:0000256" key="1">
    <source>
        <dbReference type="SAM" id="MobiDB-lite"/>
    </source>
</evidence>
<comment type="caution">
    <text evidence="2">The sequence shown here is derived from an EMBL/GenBank/DDBJ whole genome shotgun (WGS) entry which is preliminary data.</text>
</comment>
<sequence>MPPTDYNAMFYDHMPRSELLRRLSTHSSSTSSSSRKNSTRVTKQTSAGNSPHNVQRRRTTPAHTARAYPRNSPFQTREERLRNYYSSRSSMPFARPMSWQPGSEIIQTPATQVPMSEPAIGNTIAGMENLAVSGTPESSVQQSVENAFAMGYGYPVSKPTSMYQQSPTEIEGYEAYGGVSESTYNPYLAYNVSAQPQYPYMPQAPIYDMYTSVNYQLPQYIQAEPDYTTTAQAPQKNLDYLSMACPATKPPKTNTRTRPQLPRRGSKELVGMGLYDDEDKNFMSTLNSAFSDDPNRDSMGKGLKLEETWEPSKDNEDDENDEQEEGYSSDEVEEVDEIPPVQGTAPPGIPTAFYPPYGDLSNQSFFFSEDNEYTNDDQYANYMAYGPGLQDSQPKLQDPATRSFVWL</sequence>
<reference evidence="2" key="1">
    <citation type="submission" date="2022-11" db="EMBL/GenBank/DDBJ databases">
        <title>Chromosomal genome sequence assembly and mating type (MAT) locus characterization of the leprose asexual lichenized fungus Lepraria neglecta (Nyl.) Erichsen.</title>
        <authorList>
            <person name="Allen J.L."/>
            <person name="Pfeffer B."/>
        </authorList>
    </citation>
    <scope>NUCLEOTIDE SEQUENCE</scope>
    <source>
        <strain evidence="2">Allen 5258</strain>
    </source>
</reference>
<feature type="compositionally biased region" description="Low complexity" evidence="1">
    <location>
        <begin position="61"/>
        <end position="70"/>
    </location>
</feature>
<feature type="compositionally biased region" description="Low complexity" evidence="1">
    <location>
        <begin position="247"/>
        <end position="259"/>
    </location>
</feature>
<feature type="compositionally biased region" description="Low complexity" evidence="1">
    <location>
        <begin position="25"/>
        <end position="40"/>
    </location>
</feature>
<dbReference type="AlphaFoldDB" id="A0AAD9YZ04"/>
<feature type="compositionally biased region" description="Polar residues" evidence="1">
    <location>
        <begin position="41"/>
        <end position="53"/>
    </location>
</feature>
<feature type="compositionally biased region" description="Acidic residues" evidence="1">
    <location>
        <begin position="315"/>
        <end position="337"/>
    </location>
</feature>
<dbReference type="Proteomes" id="UP001276659">
    <property type="component" value="Unassembled WGS sequence"/>
</dbReference>
<feature type="region of interest" description="Disordered" evidence="1">
    <location>
        <begin position="285"/>
        <end position="356"/>
    </location>
</feature>
<protein>
    <submittedName>
        <fullName evidence="2">Uncharacterized protein</fullName>
    </submittedName>
</protein>
<keyword evidence="3" id="KW-1185">Reference proteome</keyword>
<name>A0AAD9YZ04_9LECA</name>
<feature type="region of interest" description="Disordered" evidence="1">
    <location>
        <begin position="20"/>
        <end position="76"/>
    </location>
</feature>
<organism evidence="2 3">
    <name type="scientific">Lepraria neglecta</name>
    <dbReference type="NCBI Taxonomy" id="209136"/>
    <lineage>
        <taxon>Eukaryota</taxon>
        <taxon>Fungi</taxon>
        <taxon>Dikarya</taxon>
        <taxon>Ascomycota</taxon>
        <taxon>Pezizomycotina</taxon>
        <taxon>Lecanoromycetes</taxon>
        <taxon>OSLEUM clade</taxon>
        <taxon>Lecanoromycetidae</taxon>
        <taxon>Lecanorales</taxon>
        <taxon>Lecanorineae</taxon>
        <taxon>Stereocaulaceae</taxon>
        <taxon>Lepraria</taxon>
    </lineage>
</organism>
<feature type="compositionally biased region" description="Basic and acidic residues" evidence="1">
    <location>
        <begin position="293"/>
        <end position="314"/>
    </location>
</feature>
<evidence type="ECO:0000313" key="3">
    <source>
        <dbReference type="Proteomes" id="UP001276659"/>
    </source>
</evidence>